<name>A0ABM2YI27_MESAU</name>
<keyword evidence="1" id="KW-1185">Reference proteome</keyword>
<accession>A0ABM2YI27</accession>
<dbReference type="InterPro" id="IPR013320">
    <property type="entry name" value="ConA-like_dom_sf"/>
</dbReference>
<dbReference type="GeneID" id="101827503"/>
<dbReference type="Gene3D" id="2.60.120.920">
    <property type="match status" value="1"/>
</dbReference>
<dbReference type="RefSeq" id="XP_040613320.1">
    <property type="nucleotide sequence ID" value="XM_040757386.1"/>
</dbReference>
<reference evidence="2" key="1">
    <citation type="submission" date="2025-08" db="UniProtKB">
        <authorList>
            <consortium name="RefSeq"/>
        </authorList>
    </citation>
    <scope>IDENTIFICATION</scope>
    <source>
        <tissue evidence="2">Liver</tissue>
    </source>
</reference>
<gene>
    <name evidence="2" type="primary">Bspry</name>
</gene>
<dbReference type="InterPro" id="IPR043136">
    <property type="entry name" value="B30.2/SPRY_sf"/>
</dbReference>
<evidence type="ECO:0000313" key="1">
    <source>
        <dbReference type="Proteomes" id="UP000886700"/>
    </source>
</evidence>
<protein>
    <submittedName>
        <fullName evidence="2">B box and SPRY domain-containing protein</fullName>
    </submittedName>
</protein>
<dbReference type="SUPFAM" id="SSF49899">
    <property type="entry name" value="Concanavalin A-like lectins/glucanases"/>
    <property type="match status" value="1"/>
</dbReference>
<dbReference type="Proteomes" id="UP000886700">
    <property type="component" value="Unplaced"/>
</dbReference>
<evidence type="ECO:0000313" key="2">
    <source>
        <dbReference type="RefSeq" id="XP_040613320.1"/>
    </source>
</evidence>
<sequence>MSLVRSMCESEGQQLLEQVYGEEKRVNQSILTELAYWTEELKKLDNIQTSLVGMLTHLDDLQLVASQEREKEQEVFDRQHEPLALLQCPAQRGVLLDLQAGELLFCEPALGTVLHIHRSSFSQPLSPVFAVADQVISIVHWPQ</sequence>
<dbReference type="PRINTS" id="PR01407">
    <property type="entry name" value="BUTYPHLNCDUF"/>
</dbReference>
<proteinExistence type="predicted"/>
<dbReference type="InterPro" id="IPR003879">
    <property type="entry name" value="Butyrophylin_SPRY"/>
</dbReference>
<organism evidence="1 2">
    <name type="scientific">Mesocricetus auratus</name>
    <name type="common">Golden hamster</name>
    <dbReference type="NCBI Taxonomy" id="10036"/>
    <lineage>
        <taxon>Eukaryota</taxon>
        <taxon>Metazoa</taxon>
        <taxon>Chordata</taxon>
        <taxon>Craniata</taxon>
        <taxon>Vertebrata</taxon>
        <taxon>Euteleostomi</taxon>
        <taxon>Mammalia</taxon>
        <taxon>Eutheria</taxon>
        <taxon>Euarchontoglires</taxon>
        <taxon>Glires</taxon>
        <taxon>Rodentia</taxon>
        <taxon>Myomorpha</taxon>
        <taxon>Muroidea</taxon>
        <taxon>Cricetidae</taxon>
        <taxon>Cricetinae</taxon>
        <taxon>Mesocricetus</taxon>
    </lineage>
</organism>